<dbReference type="EMBL" id="CAJVQC010070042">
    <property type="protein sequence ID" value="CAG8809366.1"/>
    <property type="molecule type" value="Genomic_DNA"/>
</dbReference>
<evidence type="ECO:0000313" key="1">
    <source>
        <dbReference type="EMBL" id="CAG8809366.1"/>
    </source>
</evidence>
<feature type="non-terminal residue" evidence="1">
    <location>
        <position position="1"/>
    </location>
</feature>
<reference evidence="1" key="1">
    <citation type="submission" date="2021-06" db="EMBL/GenBank/DDBJ databases">
        <authorList>
            <person name="Kallberg Y."/>
            <person name="Tangrot J."/>
            <person name="Rosling A."/>
        </authorList>
    </citation>
    <scope>NUCLEOTIDE SEQUENCE</scope>
    <source>
        <strain evidence="1">MA461A</strain>
    </source>
</reference>
<proteinExistence type="predicted"/>
<accession>A0ACA9RVR5</accession>
<name>A0ACA9RVR5_9GLOM</name>
<organism evidence="1 2">
    <name type="scientific">Racocetra persica</name>
    <dbReference type="NCBI Taxonomy" id="160502"/>
    <lineage>
        <taxon>Eukaryota</taxon>
        <taxon>Fungi</taxon>
        <taxon>Fungi incertae sedis</taxon>
        <taxon>Mucoromycota</taxon>
        <taxon>Glomeromycotina</taxon>
        <taxon>Glomeromycetes</taxon>
        <taxon>Diversisporales</taxon>
        <taxon>Gigasporaceae</taxon>
        <taxon>Racocetra</taxon>
    </lineage>
</organism>
<comment type="caution">
    <text evidence="1">The sequence shown here is derived from an EMBL/GenBank/DDBJ whole genome shotgun (WGS) entry which is preliminary data.</text>
</comment>
<evidence type="ECO:0000313" key="2">
    <source>
        <dbReference type="Proteomes" id="UP000789920"/>
    </source>
</evidence>
<sequence length="53" mass="6157">KCRDQYYGSNTGHDLSIQLQPSIVMRIGIGVLRTPYRFLFIPSEIVPIIHQER</sequence>
<protein>
    <submittedName>
        <fullName evidence="1">15840_t:CDS:1</fullName>
    </submittedName>
</protein>
<gene>
    <name evidence="1" type="ORF">RPERSI_LOCUS22845</name>
</gene>
<keyword evidence="2" id="KW-1185">Reference proteome</keyword>
<dbReference type="Proteomes" id="UP000789920">
    <property type="component" value="Unassembled WGS sequence"/>
</dbReference>
<feature type="non-terminal residue" evidence="1">
    <location>
        <position position="53"/>
    </location>
</feature>